<dbReference type="SUPFAM" id="SSF52799">
    <property type="entry name" value="(Phosphotyrosine protein) phosphatases II"/>
    <property type="match status" value="1"/>
</dbReference>
<dbReference type="InterPro" id="IPR016130">
    <property type="entry name" value="Tyr_Pase_AS"/>
</dbReference>
<dbReference type="PROSITE" id="PS50056">
    <property type="entry name" value="TYR_PHOSPHATASE_2"/>
    <property type="match status" value="1"/>
</dbReference>
<dbReference type="InterPro" id="IPR029021">
    <property type="entry name" value="Prot-tyrosine_phosphatase-like"/>
</dbReference>
<protein>
    <recommendedName>
        <fullName evidence="2">protein-tyrosine-phosphatase</fullName>
        <ecNumber evidence="2">3.1.3.48</ecNumber>
    </recommendedName>
</protein>
<dbReference type="EMBL" id="JANBTX010000099">
    <property type="protein sequence ID" value="KAJ2686652.1"/>
    <property type="molecule type" value="Genomic_DNA"/>
</dbReference>
<name>A0A9W8GL30_9FUNG</name>
<evidence type="ECO:0000313" key="9">
    <source>
        <dbReference type="Proteomes" id="UP001151516"/>
    </source>
</evidence>
<comment type="caution">
    <text evidence="8">The sequence shown here is derived from an EMBL/GenBank/DDBJ whole genome shotgun (WGS) entry which is preliminary data.</text>
</comment>
<dbReference type="PANTHER" id="PTHR10159">
    <property type="entry name" value="DUAL SPECIFICITY PROTEIN PHOSPHATASE"/>
    <property type="match status" value="1"/>
</dbReference>
<feature type="domain" description="Tyrosine specific protein phosphatases" evidence="7">
    <location>
        <begin position="173"/>
        <end position="231"/>
    </location>
</feature>
<keyword evidence="4" id="KW-0904">Protein phosphatase</keyword>
<evidence type="ECO:0000313" key="8">
    <source>
        <dbReference type="EMBL" id="KAJ2686652.1"/>
    </source>
</evidence>
<dbReference type="Gene3D" id="3.90.190.10">
    <property type="entry name" value="Protein tyrosine phosphatase superfamily"/>
    <property type="match status" value="1"/>
</dbReference>
<dbReference type="InterPro" id="IPR000387">
    <property type="entry name" value="Tyr_Pase_dom"/>
</dbReference>
<dbReference type="InterPro" id="IPR020422">
    <property type="entry name" value="TYR_PHOSPHATASE_DUAL_dom"/>
</dbReference>
<dbReference type="EC" id="3.1.3.48" evidence="2"/>
<feature type="region of interest" description="Disordered" evidence="5">
    <location>
        <begin position="278"/>
        <end position="300"/>
    </location>
</feature>
<dbReference type="Pfam" id="PF00782">
    <property type="entry name" value="DSPc"/>
    <property type="match status" value="1"/>
</dbReference>
<dbReference type="OrthoDB" id="273181at2759"/>
<dbReference type="AlphaFoldDB" id="A0A9W8GL30"/>
<dbReference type="GO" id="GO:0033550">
    <property type="term" value="F:MAP kinase tyrosine phosphatase activity"/>
    <property type="evidence" value="ECO:0007669"/>
    <property type="project" value="TreeGrafter"/>
</dbReference>
<accession>A0A9W8GL30</accession>
<evidence type="ECO:0000256" key="4">
    <source>
        <dbReference type="ARBA" id="ARBA00022912"/>
    </source>
</evidence>
<dbReference type="GO" id="GO:0008330">
    <property type="term" value="F:protein tyrosine/threonine phosphatase activity"/>
    <property type="evidence" value="ECO:0007669"/>
    <property type="project" value="TreeGrafter"/>
</dbReference>
<dbReference type="PROSITE" id="PS00383">
    <property type="entry name" value="TYR_PHOSPHATASE_1"/>
    <property type="match status" value="1"/>
</dbReference>
<reference evidence="8" key="1">
    <citation type="submission" date="2022-07" db="EMBL/GenBank/DDBJ databases">
        <title>Phylogenomic reconstructions and comparative analyses of Kickxellomycotina fungi.</title>
        <authorList>
            <person name="Reynolds N.K."/>
            <person name="Stajich J.E."/>
            <person name="Barry K."/>
            <person name="Grigoriev I.V."/>
            <person name="Crous P."/>
            <person name="Smith M.E."/>
        </authorList>
    </citation>
    <scope>NUCLEOTIDE SEQUENCE</scope>
    <source>
        <strain evidence="8">CBS 109367</strain>
    </source>
</reference>
<evidence type="ECO:0000259" key="6">
    <source>
        <dbReference type="PROSITE" id="PS50054"/>
    </source>
</evidence>
<evidence type="ECO:0000256" key="5">
    <source>
        <dbReference type="SAM" id="MobiDB-lite"/>
    </source>
</evidence>
<dbReference type="SMART" id="SM00195">
    <property type="entry name" value="DSPc"/>
    <property type="match status" value="1"/>
</dbReference>
<proteinExistence type="inferred from homology"/>
<evidence type="ECO:0000256" key="2">
    <source>
        <dbReference type="ARBA" id="ARBA00013064"/>
    </source>
</evidence>
<dbReference type="InterPro" id="IPR000340">
    <property type="entry name" value="Dual-sp_phosphatase_cat-dom"/>
</dbReference>
<feature type="compositionally biased region" description="Low complexity" evidence="5">
    <location>
        <begin position="1"/>
        <end position="13"/>
    </location>
</feature>
<keyword evidence="3" id="KW-0378">Hydrolase</keyword>
<feature type="domain" description="Tyrosine-protein phosphatase" evidence="6">
    <location>
        <begin position="113"/>
        <end position="252"/>
    </location>
</feature>
<evidence type="ECO:0000259" key="7">
    <source>
        <dbReference type="PROSITE" id="PS50056"/>
    </source>
</evidence>
<feature type="compositionally biased region" description="Polar residues" evidence="5">
    <location>
        <begin position="279"/>
        <end position="292"/>
    </location>
</feature>
<evidence type="ECO:0000256" key="3">
    <source>
        <dbReference type="ARBA" id="ARBA00022801"/>
    </source>
</evidence>
<dbReference type="CDD" id="cd14498">
    <property type="entry name" value="DSP"/>
    <property type="match status" value="1"/>
</dbReference>
<dbReference type="GO" id="GO:0043409">
    <property type="term" value="P:negative regulation of MAPK cascade"/>
    <property type="evidence" value="ECO:0007669"/>
    <property type="project" value="TreeGrafter"/>
</dbReference>
<organism evidence="8 9">
    <name type="scientific">Coemansia spiralis</name>
    <dbReference type="NCBI Taxonomy" id="417178"/>
    <lineage>
        <taxon>Eukaryota</taxon>
        <taxon>Fungi</taxon>
        <taxon>Fungi incertae sedis</taxon>
        <taxon>Zoopagomycota</taxon>
        <taxon>Kickxellomycotina</taxon>
        <taxon>Kickxellomycetes</taxon>
        <taxon>Kickxellales</taxon>
        <taxon>Kickxellaceae</taxon>
        <taxon>Coemansia</taxon>
    </lineage>
</organism>
<comment type="similarity">
    <text evidence="1">Belongs to the protein-tyrosine phosphatase family. Non-receptor class dual specificity subfamily.</text>
</comment>
<dbReference type="PANTHER" id="PTHR10159:SF519">
    <property type="entry name" value="DUAL SPECIFICITY PROTEIN PHOSPHATASE MPK3"/>
    <property type="match status" value="1"/>
</dbReference>
<dbReference type="PROSITE" id="PS50054">
    <property type="entry name" value="TYR_PHOSPHATASE_DUAL"/>
    <property type="match status" value="1"/>
</dbReference>
<dbReference type="Proteomes" id="UP001151516">
    <property type="component" value="Unassembled WGS sequence"/>
</dbReference>
<sequence length="355" mass="37829">MKATNRPLTRASTAPPPLTTSPLSLPLRRLSTRKATAAPFAAGLPMNLSMDGLRTIPNNAHPRSAALVNAGARPRLPSMTMDSLAPLAGPLVPGQGAEDVAMARRAARTYRLGPQLIMPYLYLGGAGNVADEQLRALEITHVLNVAREVSGPLPAGIASRHCMWDHDEPDLERYFAECFAFIDQARFAQRGVLVHCQMGVSRSASLVIAYVMRTMAMGFTPAYEYVRLRAPCISPNLSLIAQLAEYGERLVGAGCFVPPPPPELLLLMPDATLPELTADESSAAGSENSSPMESLDDGSAVTDKTAAEVDLLNMPIKQLLVLPPVPATGGGGGVGTVRQTPQRLHVVAHRHFLVP</sequence>
<gene>
    <name evidence="8" type="ORF">IWW39_003501</name>
</gene>
<feature type="region of interest" description="Disordered" evidence="5">
    <location>
        <begin position="1"/>
        <end position="25"/>
    </location>
</feature>
<dbReference type="GO" id="GO:0005737">
    <property type="term" value="C:cytoplasm"/>
    <property type="evidence" value="ECO:0007669"/>
    <property type="project" value="TreeGrafter"/>
</dbReference>
<dbReference type="GO" id="GO:0017017">
    <property type="term" value="F:MAP kinase tyrosine/serine/threonine phosphatase activity"/>
    <property type="evidence" value="ECO:0007669"/>
    <property type="project" value="TreeGrafter"/>
</dbReference>
<evidence type="ECO:0000256" key="1">
    <source>
        <dbReference type="ARBA" id="ARBA00008601"/>
    </source>
</evidence>
<keyword evidence="9" id="KW-1185">Reference proteome</keyword>